<dbReference type="Proteomes" id="UP001209878">
    <property type="component" value="Unassembled WGS sequence"/>
</dbReference>
<accession>A0AAD9P7G8</accession>
<keyword evidence="2" id="KW-1185">Reference proteome</keyword>
<gene>
    <name evidence="1" type="ORF">NP493_106g07023</name>
</gene>
<dbReference type="EMBL" id="JAODUO010000106">
    <property type="protein sequence ID" value="KAK2189480.1"/>
    <property type="molecule type" value="Genomic_DNA"/>
</dbReference>
<organism evidence="1 2">
    <name type="scientific">Ridgeia piscesae</name>
    <name type="common">Tubeworm</name>
    <dbReference type="NCBI Taxonomy" id="27915"/>
    <lineage>
        <taxon>Eukaryota</taxon>
        <taxon>Metazoa</taxon>
        <taxon>Spiralia</taxon>
        <taxon>Lophotrochozoa</taxon>
        <taxon>Annelida</taxon>
        <taxon>Polychaeta</taxon>
        <taxon>Sedentaria</taxon>
        <taxon>Canalipalpata</taxon>
        <taxon>Sabellida</taxon>
        <taxon>Siboglinidae</taxon>
        <taxon>Ridgeia</taxon>
    </lineage>
</organism>
<reference evidence="1" key="1">
    <citation type="journal article" date="2023" name="Mol. Biol. Evol.">
        <title>Third-Generation Sequencing Reveals the Adaptive Role of the Epigenome in Three Deep-Sea Polychaetes.</title>
        <authorList>
            <person name="Perez M."/>
            <person name="Aroh O."/>
            <person name="Sun Y."/>
            <person name="Lan Y."/>
            <person name="Juniper S.K."/>
            <person name="Young C.R."/>
            <person name="Angers B."/>
            <person name="Qian P.Y."/>
        </authorList>
    </citation>
    <scope>NUCLEOTIDE SEQUENCE</scope>
    <source>
        <strain evidence="1">R07B-5</strain>
    </source>
</reference>
<dbReference type="AlphaFoldDB" id="A0AAD9P7G8"/>
<name>A0AAD9P7G8_RIDPI</name>
<evidence type="ECO:0000313" key="2">
    <source>
        <dbReference type="Proteomes" id="UP001209878"/>
    </source>
</evidence>
<sequence>MSLVDTNPDTCLNLEDIEMYAFSPAQSQWLPRPQNACWRSGLVIKHRVPDNIHASFTVRISGHRLVCSMSHLKVMTRQTELSDCGLVSGNYDICKLSGVTEQDPGNLSTCVAACQYKKNKTKYVTIEIPNKHEDWKICELIIE</sequence>
<protein>
    <submittedName>
        <fullName evidence="1">Uncharacterized protein</fullName>
    </submittedName>
</protein>
<evidence type="ECO:0000313" key="1">
    <source>
        <dbReference type="EMBL" id="KAK2189480.1"/>
    </source>
</evidence>
<proteinExistence type="predicted"/>
<comment type="caution">
    <text evidence="1">The sequence shown here is derived from an EMBL/GenBank/DDBJ whole genome shotgun (WGS) entry which is preliminary data.</text>
</comment>